<protein>
    <submittedName>
        <fullName evidence="6">RNA methyltransferase</fullName>
    </submittedName>
</protein>
<evidence type="ECO:0000256" key="4">
    <source>
        <dbReference type="PROSITE-ProRule" id="PRU01024"/>
    </source>
</evidence>
<keyword evidence="2 4" id="KW-0808">Transferase</keyword>
<feature type="active site" description="Nucleophile" evidence="4">
    <location>
        <position position="358"/>
    </location>
</feature>
<feature type="binding site" evidence="4">
    <location>
        <position position="262"/>
    </location>
    <ligand>
        <name>S-adenosyl-L-methionine</name>
        <dbReference type="ChEBI" id="CHEBI:59789"/>
    </ligand>
</feature>
<feature type="binding site" evidence="4">
    <location>
        <position position="282"/>
    </location>
    <ligand>
        <name>S-adenosyl-L-methionine</name>
        <dbReference type="ChEBI" id="CHEBI:59789"/>
    </ligand>
</feature>
<feature type="active site" evidence="5">
    <location>
        <position position="358"/>
    </location>
</feature>
<dbReference type="GO" id="GO:0032259">
    <property type="term" value="P:methylation"/>
    <property type="evidence" value="ECO:0007669"/>
    <property type="project" value="UniProtKB-KW"/>
</dbReference>
<feature type="binding site" evidence="4">
    <location>
        <position position="235"/>
    </location>
    <ligand>
        <name>S-adenosyl-L-methionine</name>
        <dbReference type="ChEBI" id="CHEBI:59789"/>
    </ligand>
</feature>
<name>A0ABQ1FBF6_9SPHN</name>
<dbReference type="PANTHER" id="PTHR11061:SF49">
    <property type="entry name" value="23S RRNA (URACIL(1939)-C(5))-METHYLTRANSFERASE RLMD"/>
    <property type="match status" value="1"/>
</dbReference>
<dbReference type="GO" id="GO:0008168">
    <property type="term" value="F:methyltransferase activity"/>
    <property type="evidence" value="ECO:0007669"/>
    <property type="project" value="UniProtKB-KW"/>
</dbReference>
<accession>A0ABQ1FBF6</accession>
<evidence type="ECO:0000313" key="6">
    <source>
        <dbReference type="EMBL" id="GGA04893.1"/>
    </source>
</evidence>
<evidence type="ECO:0000256" key="3">
    <source>
        <dbReference type="ARBA" id="ARBA00022691"/>
    </source>
</evidence>
<dbReference type="SUPFAM" id="SSF53335">
    <property type="entry name" value="S-adenosyl-L-methionine-dependent methyltransferases"/>
    <property type="match status" value="1"/>
</dbReference>
<keyword evidence="3 4" id="KW-0949">S-adenosyl-L-methionine</keyword>
<feature type="binding site" evidence="4">
    <location>
        <position position="328"/>
    </location>
    <ligand>
        <name>S-adenosyl-L-methionine</name>
        <dbReference type="ChEBI" id="CHEBI:59789"/>
    </ligand>
</feature>
<dbReference type="PROSITE" id="PS01230">
    <property type="entry name" value="TRMA_1"/>
    <property type="match status" value="1"/>
</dbReference>
<dbReference type="EMBL" id="BMID01000001">
    <property type="protein sequence ID" value="GGA04893.1"/>
    <property type="molecule type" value="Genomic_DNA"/>
</dbReference>
<dbReference type="InterPro" id="IPR029063">
    <property type="entry name" value="SAM-dependent_MTases_sf"/>
</dbReference>
<comment type="caution">
    <text evidence="6">The sequence shown here is derived from an EMBL/GenBank/DDBJ whole genome shotgun (WGS) entry which is preliminary data.</text>
</comment>
<dbReference type="RefSeq" id="WP_188641931.1">
    <property type="nucleotide sequence ID" value="NZ_BMID01000001.1"/>
</dbReference>
<dbReference type="PROSITE" id="PS51687">
    <property type="entry name" value="SAM_MT_RNA_M5U"/>
    <property type="match status" value="1"/>
</dbReference>
<proteinExistence type="inferred from homology"/>
<comment type="similarity">
    <text evidence="4">Belongs to the class I-like SAM-binding methyltransferase superfamily. RNA M5U methyltransferase family.</text>
</comment>
<reference evidence="7" key="1">
    <citation type="journal article" date="2019" name="Int. J. Syst. Evol. Microbiol.">
        <title>The Global Catalogue of Microorganisms (GCM) 10K type strain sequencing project: providing services to taxonomists for standard genome sequencing and annotation.</title>
        <authorList>
            <consortium name="The Broad Institute Genomics Platform"/>
            <consortium name="The Broad Institute Genome Sequencing Center for Infectious Disease"/>
            <person name="Wu L."/>
            <person name="Ma J."/>
        </authorList>
    </citation>
    <scope>NUCLEOTIDE SEQUENCE [LARGE SCALE GENOMIC DNA]</scope>
    <source>
        <strain evidence="7">CGMCC 1.15297</strain>
    </source>
</reference>
<dbReference type="PANTHER" id="PTHR11061">
    <property type="entry name" value="RNA M5U METHYLTRANSFERASE"/>
    <property type="match status" value="1"/>
</dbReference>
<gene>
    <name evidence="6" type="ORF">GCM10010923_13030</name>
</gene>
<sequence>MSEAIVRIAARGEGVTAEGRHVRGAVTGDHVSGDGAIVPGPHHVAPPCRHFPQCGGCQLQQADSAALEQFVRERAAMAAGGQGIAVGEVCSAELSPPRTRRRATLHAMRAGGGILIGFREEKSHRLIDLAECHVLDPALFAMVEPLRGLLAGFPGKLAVDITLTLADQGVDCLIKGLRVEGLKQEEALLDFAGEHGVARLAIDDGLGPENRWEPEPVTITLGGVPVALPHGAFLQATPQGEAALVGTVVEWAQGSMVIADLFAGLGTFTFPLAASAKVLAVEAARDAHLACKASASASKRAVHALHRDLYRNPLRPEEVAGCDMVVLDPPRAGARAQVEQLAQVPPTAKLARIAYVSCNPASWARDCKALVEAGWRCAELRPVGQFLWSTHIELASLFVRD</sequence>
<dbReference type="InterPro" id="IPR010280">
    <property type="entry name" value="U5_MeTrfase_fam"/>
</dbReference>
<dbReference type="Proteomes" id="UP000603317">
    <property type="component" value="Unassembled WGS sequence"/>
</dbReference>
<dbReference type="Pfam" id="PF05958">
    <property type="entry name" value="tRNA_U5-meth_tr"/>
    <property type="match status" value="1"/>
</dbReference>
<keyword evidence="7" id="KW-1185">Reference proteome</keyword>
<evidence type="ECO:0000256" key="2">
    <source>
        <dbReference type="ARBA" id="ARBA00022679"/>
    </source>
</evidence>
<keyword evidence="1 4" id="KW-0489">Methyltransferase</keyword>
<dbReference type="InterPro" id="IPR030390">
    <property type="entry name" value="MeTrfase_TrmA_AS"/>
</dbReference>
<evidence type="ECO:0000313" key="7">
    <source>
        <dbReference type="Proteomes" id="UP000603317"/>
    </source>
</evidence>
<evidence type="ECO:0000256" key="1">
    <source>
        <dbReference type="ARBA" id="ARBA00022603"/>
    </source>
</evidence>
<organism evidence="6 7">
    <name type="scientific">Blastomonas marina</name>
    <dbReference type="NCBI Taxonomy" id="1867408"/>
    <lineage>
        <taxon>Bacteria</taxon>
        <taxon>Pseudomonadati</taxon>
        <taxon>Pseudomonadota</taxon>
        <taxon>Alphaproteobacteria</taxon>
        <taxon>Sphingomonadales</taxon>
        <taxon>Sphingomonadaceae</taxon>
        <taxon>Blastomonas</taxon>
    </lineage>
</organism>
<dbReference type="CDD" id="cd02440">
    <property type="entry name" value="AdoMet_MTases"/>
    <property type="match status" value="1"/>
</dbReference>
<evidence type="ECO:0000256" key="5">
    <source>
        <dbReference type="PROSITE-ProRule" id="PRU10015"/>
    </source>
</evidence>
<dbReference type="Gene3D" id="2.40.50.1070">
    <property type="match status" value="1"/>
</dbReference>
<dbReference type="Gene3D" id="3.40.50.150">
    <property type="entry name" value="Vaccinia Virus protein VP39"/>
    <property type="match status" value="1"/>
</dbReference>